<keyword evidence="2" id="KW-0732">Signal</keyword>
<evidence type="ECO:0000256" key="2">
    <source>
        <dbReference type="ARBA" id="ARBA00022729"/>
    </source>
</evidence>
<sequence>MTITIGILGAAFTFFQLLASLQITKPIIWPQIKITKFPYYYIMLVSSILLVTASIWQYYKPNTITLSPNPCQTVRVQGSVSSDTVISQAPDGECIGISDGTFFFDKDLKDRPKNYNDLKLQVLQELKNGNTDQAEKLWRTSHVTNDAEMLIYLEDQRILASNSPSITIAVTTMVTGGYASVGRGILQGAYVAQKEYNSNCTLPNCTKVRLLIVNAGSGRGSSDWALYASIAANQIVQQASTFKIKAVLGWPYSGQTVGAIPVLGPAHIPIVSPSASSDSLTSSSDYFSRVVPPDTVQAIAGANYAKNTLKAKKVAVFYDLTDPYSRSLGEAFSKQFEAISHTTVIKELFTVGKTNDDQMGSLIRDSFRQAPDLDLIYYAGYVQDVSHLLNLLPDAKRYPGLEVMGGDGLYDPSDLPSGIYPPTSFGRMVFTAHAYSDQWQFAHLTNPPFFCDYTHDFDPSTPCPGPNTNKKYGYNRASTFSILTYDGLSLLLNASGKAISNLGINFDPPYLQSVIRTIKGNQAFQGVSGRISIDSNGNPINKAVVILRVDENGMTRMIGSLNCFSVQSHCGDTSP</sequence>
<feature type="transmembrane region" description="Helical" evidence="3">
    <location>
        <begin position="6"/>
        <end position="28"/>
    </location>
</feature>
<evidence type="ECO:0000256" key="1">
    <source>
        <dbReference type="ARBA" id="ARBA00010062"/>
    </source>
</evidence>
<protein>
    <recommendedName>
        <fullName evidence="4">Leucine-binding protein domain-containing protein</fullName>
    </recommendedName>
</protein>
<feature type="domain" description="Leucine-binding protein" evidence="4">
    <location>
        <begin position="165"/>
        <end position="412"/>
    </location>
</feature>
<dbReference type="RefSeq" id="WP_162511825.1">
    <property type="nucleotide sequence ID" value="NZ_BIFQ01000002.1"/>
</dbReference>
<feature type="transmembrane region" description="Helical" evidence="3">
    <location>
        <begin position="40"/>
        <end position="59"/>
    </location>
</feature>
<dbReference type="AlphaFoldDB" id="A0A401ZSJ3"/>
<evidence type="ECO:0000313" key="5">
    <source>
        <dbReference type="EMBL" id="GCE09782.1"/>
    </source>
</evidence>
<dbReference type="Proteomes" id="UP000287224">
    <property type="component" value="Unassembled WGS sequence"/>
</dbReference>
<accession>A0A401ZSJ3</accession>
<name>A0A401ZSJ3_9CHLR</name>
<keyword evidence="3" id="KW-0472">Membrane</keyword>
<evidence type="ECO:0000256" key="3">
    <source>
        <dbReference type="SAM" id="Phobius"/>
    </source>
</evidence>
<reference evidence="6" key="1">
    <citation type="submission" date="2018-12" db="EMBL/GenBank/DDBJ databases">
        <title>Tengunoibacter tsumagoiensis gen. nov., sp. nov., Dictyobacter kobayashii sp. nov., D. alpinus sp. nov., and D. joshuensis sp. nov. and description of Dictyobacteraceae fam. nov. within the order Ktedonobacterales isolated from Tengu-no-mugimeshi.</title>
        <authorList>
            <person name="Wang C.M."/>
            <person name="Zheng Y."/>
            <person name="Sakai Y."/>
            <person name="Toyoda A."/>
            <person name="Minakuchi Y."/>
            <person name="Abe K."/>
            <person name="Yokota A."/>
            <person name="Yabe S."/>
        </authorList>
    </citation>
    <scope>NUCLEOTIDE SEQUENCE [LARGE SCALE GENOMIC DNA]</scope>
    <source>
        <strain evidence="6">S-27</strain>
    </source>
</reference>
<evidence type="ECO:0000259" key="4">
    <source>
        <dbReference type="Pfam" id="PF13458"/>
    </source>
</evidence>
<dbReference type="Gene3D" id="3.40.50.2300">
    <property type="match status" value="2"/>
</dbReference>
<dbReference type="InterPro" id="IPR028081">
    <property type="entry name" value="Leu-bd"/>
</dbReference>
<dbReference type="PANTHER" id="PTHR47151">
    <property type="entry name" value="LEU/ILE/VAL-BINDING ABC TRANSPORTER SUBUNIT"/>
    <property type="match status" value="1"/>
</dbReference>
<dbReference type="SUPFAM" id="SSF53822">
    <property type="entry name" value="Periplasmic binding protein-like I"/>
    <property type="match status" value="1"/>
</dbReference>
<evidence type="ECO:0000313" key="6">
    <source>
        <dbReference type="Proteomes" id="UP000287224"/>
    </source>
</evidence>
<comment type="similarity">
    <text evidence="1">Belongs to the leucine-binding protein family.</text>
</comment>
<dbReference type="Pfam" id="PF13458">
    <property type="entry name" value="Peripla_BP_6"/>
    <property type="match status" value="1"/>
</dbReference>
<comment type="caution">
    <text evidence="5">The sequence shown here is derived from an EMBL/GenBank/DDBJ whole genome shotgun (WGS) entry which is preliminary data.</text>
</comment>
<proteinExistence type="inferred from homology"/>
<dbReference type="PANTHER" id="PTHR47151:SF2">
    <property type="entry name" value="AMINO ACID BINDING PROTEIN"/>
    <property type="match status" value="1"/>
</dbReference>
<dbReference type="EMBL" id="BIFQ01000002">
    <property type="protein sequence ID" value="GCE09782.1"/>
    <property type="molecule type" value="Genomic_DNA"/>
</dbReference>
<organism evidence="5 6">
    <name type="scientific">Dictyobacter aurantiacus</name>
    <dbReference type="NCBI Taxonomy" id="1936993"/>
    <lineage>
        <taxon>Bacteria</taxon>
        <taxon>Bacillati</taxon>
        <taxon>Chloroflexota</taxon>
        <taxon>Ktedonobacteria</taxon>
        <taxon>Ktedonobacterales</taxon>
        <taxon>Dictyobacteraceae</taxon>
        <taxon>Dictyobacter</taxon>
    </lineage>
</organism>
<keyword evidence="3" id="KW-1133">Transmembrane helix</keyword>
<keyword evidence="3" id="KW-0812">Transmembrane</keyword>
<dbReference type="InterPro" id="IPR028082">
    <property type="entry name" value="Peripla_BP_I"/>
</dbReference>
<keyword evidence="6" id="KW-1185">Reference proteome</keyword>
<gene>
    <name evidence="5" type="ORF">KDAU_71110</name>
</gene>